<dbReference type="Pfam" id="PF13086">
    <property type="entry name" value="AAA_11"/>
    <property type="match status" value="1"/>
</dbReference>
<keyword evidence="3" id="KW-0347">Helicase</keyword>
<dbReference type="InterPro" id="IPR027417">
    <property type="entry name" value="P-loop_NTPase"/>
</dbReference>
<evidence type="ECO:0000256" key="3">
    <source>
        <dbReference type="ARBA" id="ARBA00022806"/>
    </source>
</evidence>
<evidence type="ECO:0000256" key="4">
    <source>
        <dbReference type="ARBA" id="ARBA00022840"/>
    </source>
</evidence>
<sequence length="2346" mass="262109">MSSKSKADISSRTSKLNSLFASVLSGNRQLTTSKTGELFLNAICAQADPPTCIEKIISSSSGLSCLQTSLRLDTSPAFINGPATDFLQYITCSSLKSICGGDFLRQVVLEIAHPPIFWNAFAQCILQGKLQTRAQESFGWLLAELLCLDEEKRVPYIAIAQNRGIQNALTESPDLGVRRVGQRVRHILDTLDTVSYSEAQYGAGGRHDNDFADFRQISILPTADELTSEELPFLRPADAIDDVENTCNVPAVHLDNQFRLLRDDMLTEMREELLIMLGKKIGRRRGLVFEGFKIFGIYYGQADRPDAWRLQLQLVEDLGQLKRLQPNRRKKFFEDNREVLKHEALVCLLVDGEIVAFPNVHRDVDLLARNPPVVSLELTDKRSTSRALLRLKTGQRVKLMQIQTGIFAYEPILKGLQSLVEFPLADELLYWTSGKLPSQSSNRPTKIIETIEADPSGNLQFLLRTPQKVVLDDSQASSLLTGLKQKVSLIQGPPGTGKSFIGALLAKAFYSLQSYLSVEELSNDDTAEVDQFLEDLLDIGIPADSIVRLGSKSTQRTAQLLLSQQNSSFRRSQDAWRIIDELKRNVNQKAGRMQNTFDTYRFKVGGKADLLEYLEFEDSHYFDAFLVPTNQDEMTRVGKKGKSIDQFYLLDRWLAGADAGVLSGDIPPTSRDIWKMEKAERYAKLALWRVEILKDHVAEFCKAAEEYKQYHAKLRRMFDTRTQNTIGDKRIVGCTTTAAAKYKEQLQASTLDVLLVEEAGEILESHIITALGPHTKQLILIGDHKQLRPKINNHRLSVEKGEGYDLNRSLFERLVLKGYPHKTLMQQHRMRPEISSLIRCLTYPGLVDAPKTQGRPDLRGFRDNIVFLNHDHPEQDQSHDTRSEDFALSSSRRNDFEATMVVKCVRYLAQQGYGTEKIVVLTAYLAQLKLLRDQLSKTNDPVLNDLDSYDLVRAGLMPAASAKLAKRSIHLSTIDNYQGEEKDIVIVSLTRSNSSHDIGFLSQPERLNVLLSRARDALIVIGNTETFLNARKGKTVWAKLFDQLKNGGHVYDGFPVKCERHPERVASLREPADFDNECPDGGCKEPCGTILNCGLHKCPQKCHQLHDHSKMPCDFVLSTKCPVGHVKTWKCHMNPPKACRKCEKDAAEEELKKKKAFELKEKREKDAREHDEKMARLNEEIENKRQAMQDERSAQARQIALQQRQIDLANISQMPRGQVPLHPKPLDSSQPEVRPPPDKPGAHSTKPAENPRQSFSTSTKENVPTDSPSKLEWERQKSIEKASNGAIDSLMDLVGLEEVKQQVLNIKARIDTCQRQNSDVKDERFNISLLGNPGTGKTTVARLYAKILTSLNVLPGDAFIETTGSRISNDGVAGAKKHCEEIENAGGGAFFVDEAYQLTSPQNYGGHQVLDFLLAEMENNVGKIVFILAGYNKEMEKFFEHNPGLSSRVPYTLQFADYEDSELLLMLSKQIQKKYKGRMGIEGGEAGLYMRVAVRRLGRGRGRPGFGNARALQTTLAQISERQAQRLNKERKEGHGPDDFLLTKSDLIGPDPSLAIVKSTAWEKLQKMTGLESVKKSIRGMIDRIKVNYHRELEEKSPIEVSLNRCFVGSPGTGKTTVAKLYGQVLADLGLLSNGEVVTKNPADFVGSVLGQSESNTKAILASSLGKVLIIDEAYMLYSGTGGLGNQSDSYKTAVVDTIVAEVQSVPGEDRCVLLLGYKEQIETMFRNVNPGLSRRFAIENSFHFEDFNEQELLEILNLKLKQQDLGATDEAKKVALEVLSRAKNRPNFGNAGEVENQLTLAKGRFQSRQSSSKAQDQSYDVIFNPEDFDADYRRGAKATTNLQNLFRGIIGCEEVIKKLENYQKLAQGLKARGLDPRETVPTNFLFKGPPGEFPIDPRCLGFGAHTDVGTGKTTTARKMGQVFYDMGFLSGTDVIDCSASDLIATHVGGTGPQTRAQLEKALGKVLFIDEAYRLATGHFAREAMDELVDQLTKPQFKGKMIVILAGYDQDINGLIAGNPGLSSRFPEEIIFRNMGTEDCLKLLEQELRTKQIKAPLMKNQGSSQYEALVNILDQLASLPSWGNARDIQTMAKTLTNSVFASNPDPDAALEVSFEDILACSQTMLTARQDRHQNQPMSTVPDPSPAKFQELFPSKPKTTTATTTTAVAAVKADPPRPKDCCKVDQISESIAQPKAARDDGVSDVIWNQLQADKQAAEQDHKTRIAATANQQEVERVAKNQERLALARLQRLEKSQAKENSERDELKRKQEEARLEQENARIARLKAEAELKRMRAVEDHRRKEEQRVQEKLRMIGRCVAGYAWIKQADGYRCSAGGHFVGNDALGL</sequence>
<keyword evidence="9" id="KW-1185">Reference proteome</keyword>
<dbReference type="EMBL" id="CAJPDS010000010">
    <property type="protein sequence ID" value="CAF9911583.1"/>
    <property type="molecule type" value="Genomic_DNA"/>
</dbReference>
<gene>
    <name evidence="8" type="ORF">HETSPECPRED_000387</name>
</gene>
<dbReference type="InterPro" id="IPR050773">
    <property type="entry name" value="CbxX/CfxQ_RuBisCO_ESX"/>
</dbReference>
<dbReference type="SUPFAM" id="SSF52540">
    <property type="entry name" value="P-loop containing nucleoside triphosphate hydrolases"/>
    <property type="match status" value="4"/>
</dbReference>
<name>A0A8H3ETU4_9LECA</name>
<feature type="region of interest" description="Disordered" evidence="6">
    <location>
        <begin position="2254"/>
        <end position="2274"/>
    </location>
</feature>
<dbReference type="Pfam" id="PF17866">
    <property type="entry name" value="AAA_lid_6"/>
    <property type="match status" value="1"/>
</dbReference>
<dbReference type="FunFam" id="1.10.8.60:FF:000160">
    <property type="entry name" value="WGS project CABT00000000 data, contig 2.55"/>
    <property type="match status" value="1"/>
</dbReference>
<dbReference type="CDD" id="cd00009">
    <property type="entry name" value="AAA"/>
    <property type="match status" value="3"/>
</dbReference>
<reference evidence="8" key="1">
    <citation type="submission" date="2021-03" db="EMBL/GenBank/DDBJ databases">
        <authorList>
            <person name="Tagirdzhanova G."/>
        </authorList>
    </citation>
    <scope>NUCLEOTIDE SEQUENCE</scope>
</reference>
<feature type="domain" description="AAA+ ATPase" evidence="7">
    <location>
        <begin position="1897"/>
        <end position="2036"/>
    </location>
</feature>
<keyword evidence="2" id="KW-0547">Nucleotide-binding</keyword>
<evidence type="ECO:0000259" key="7">
    <source>
        <dbReference type="SMART" id="SM00382"/>
    </source>
</evidence>
<feature type="region of interest" description="Disordered" evidence="6">
    <location>
        <begin position="1215"/>
        <end position="1277"/>
    </location>
</feature>
<comment type="caution">
    <text evidence="8">The sequence shown here is derived from an EMBL/GenBank/DDBJ whole genome shotgun (WGS) entry which is preliminary data.</text>
</comment>
<evidence type="ECO:0000256" key="1">
    <source>
        <dbReference type="ARBA" id="ARBA00010378"/>
    </source>
</evidence>
<dbReference type="InterPro" id="IPR003593">
    <property type="entry name" value="AAA+_ATPase"/>
</dbReference>
<dbReference type="SMART" id="SM00382">
    <property type="entry name" value="AAA"/>
    <property type="match status" value="4"/>
</dbReference>
<evidence type="ECO:0000313" key="9">
    <source>
        <dbReference type="Proteomes" id="UP000664521"/>
    </source>
</evidence>
<feature type="compositionally biased region" description="Polar residues" evidence="6">
    <location>
        <begin position="1251"/>
        <end position="1268"/>
    </location>
</feature>
<dbReference type="InterPro" id="IPR047187">
    <property type="entry name" value="SF1_C_Upf1"/>
</dbReference>
<dbReference type="Proteomes" id="UP000664521">
    <property type="component" value="Unassembled WGS sequence"/>
</dbReference>
<dbReference type="FunFam" id="3.40.50.300:FF:000216">
    <property type="entry name" value="Type VII secretion ATPase EccA"/>
    <property type="match status" value="2"/>
</dbReference>
<evidence type="ECO:0000256" key="5">
    <source>
        <dbReference type="SAM" id="Coils"/>
    </source>
</evidence>
<dbReference type="OrthoDB" id="2423195at2759"/>
<dbReference type="InterPro" id="IPR041677">
    <property type="entry name" value="DNA2/NAM7_AAA_11"/>
</dbReference>
<dbReference type="InterPro" id="IPR003959">
    <property type="entry name" value="ATPase_AAA_core"/>
</dbReference>
<evidence type="ECO:0000313" key="8">
    <source>
        <dbReference type="EMBL" id="CAF9911583.1"/>
    </source>
</evidence>
<evidence type="ECO:0000256" key="2">
    <source>
        <dbReference type="ARBA" id="ARBA00022741"/>
    </source>
</evidence>
<feature type="domain" description="AAA+ ATPase" evidence="7">
    <location>
        <begin position="484"/>
        <end position="806"/>
    </location>
</feature>
<evidence type="ECO:0000256" key="6">
    <source>
        <dbReference type="SAM" id="MobiDB-lite"/>
    </source>
</evidence>
<dbReference type="GO" id="GO:0004386">
    <property type="term" value="F:helicase activity"/>
    <property type="evidence" value="ECO:0007669"/>
    <property type="project" value="InterPro"/>
</dbReference>
<dbReference type="Pfam" id="PF00004">
    <property type="entry name" value="AAA"/>
    <property type="match status" value="3"/>
</dbReference>
<accession>A0A8H3ETU4</accession>
<dbReference type="GO" id="GO:0005524">
    <property type="term" value="F:ATP binding"/>
    <property type="evidence" value="ECO:0007669"/>
    <property type="project" value="UniProtKB-KW"/>
</dbReference>
<keyword evidence="4" id="KW-0067">ATP-binding</keyword>
<dbReference type="PRINTS" id="PR00819">
    <property type="entry name" value="CBXCFQXSUPER"/>
</dbReference>
<dbReference type="InterPro" id="IPR041679">
    <property type="entry name" value="DNA2/NAM7-like_C"/>
</dbReference>
<dbReference type="FunFam" id="3.40.50.300:FF:001660">
    <property type="entry name" value="NF-X1 finger and helicase protein, putative"/>
    <property type="match status" value="1"/>
</dbReference>
<feature type="domain" description="AAA+ ATPase" evidence="7">
    <location>
        <begin position="1323"/>
        <end position="1455"/>
    </location>
</feature>
<dbReference type="Gene3D" id="3.40.50.300">
    <property type="entry name" value="P-loop containing nucleotide triphosphate hydrolases"/>
    <property type="match status" value="6"/>
</dbReference>
<dbReference type="GO" id="GO:0016887">
    <property type="term" value="F:ATP hydrolysis activity"/>
    <property type="evidence" value="ECO:0007669"/>
    <property type="project" value="InterPro"/>
</dbReference>
<dbReference type="PANTHER" id="PTHR43392:SF2">
    <property type="entry name" value="AAA-TYPE ATPASE FAMILY PROTEIN _ ANKYRIN REPEAT FAMILY PROTEIN"/>
    <property type="match status" value="1"/>
</dbReference>
<proteinExistence type="inferred from homology"/>
<dbReference type="PANTHER" id="PTHR43392">
    <property type="entry name" value="AAA-TYPE ATPASE FAMILY PROTEIN / ANKYRIN REPEAT FAMILY PROTEIN"/>
    <property type="match status" value="1"/>
</dbReference>
<dbReference type="InterPro" id="IPR000641">
    <property type="entry name" value="CbxX/CfxQ"/>
</dbReference>
<keyword evidence="5" id="KW-0175">Coiled coil</keyword>
<dbReference type="Pfam" id="PF13087">
    <property type="entry name" value="AAA_12"/>
    <property type="match status" value="1"/>
</dbReference>
<feature type="domain" description="AAA+ ATPase" evidence="7">
    <location>
        <begin position="1601"/>
        <end position="1743"/>
    </location>
</feature>
<dbReference type="Gene3D" id="1.10.8.60">
    <property type="match status" value="2"/>
</dbReference>
<dbReference type="CDD" id="cd17936">
    <property type="entry name" value="EEXXEc_NFX1"/>
    <property type="match status" value="1"/>
</dbReference>
<comment type="similarity">
    <text evidence="1">Belongs to the CbxX/CfxQ family.</text>
</comment>
<dbReference type="CDD" id="cd06008">
    <property type="entry name" value="NF-X1-zinc-finger"/>
    <property type="match status" value="1"/>
</dbReference>
<dbReference type="CDD" id="cd18808">
    <property type="entry name" value="SF1_C_Upf1"/>
    <property type="match status" value="1"/>
</dbReference>
<feature type="coiled-coil region" evidence="5">
    <location>
        <begin position="1160"/>
        <end position="1198"/>
    </location>
</feature>
<protein>
    <recommendedName>
        <fullName evidence="7">AAA+ ATPase domain-containing protein</fullName>
    </recommendedName>
</protein>
<dbReference type="InterPro" id="IPR041627">
    <property type="entry name" value="AAA_lid_6"/>
</dbReference>
<keyword evidence="3" id="KW-0378">Hydrolase</keyword>
<organism evidence="8 9">
    <name type="scientific">Heterodermia speciosa</name>
    <dbReference type="NCBI Taxonomy" id="116794"/>
    <lineage>
        <taxon>Eukaryota</taxon>
        <taxon>Fungi</taxon>
        <taxon>Dikarya</taxon>
        <taxon>Ascomycota</taxon>
        <taxon>Pezizomycotina</taxon>
        <taxon>Lecanoromycetes</taxon>
        <taxon>OSLEUM clade</taxon>
        <taxon>Lecanoromycetidae</taxon>
        <taxon>Caliciales</taxon>
        <taxon>Physciaceae</taxon>
        <taxon>Heterodermia</taxon>
    </lineage>
</organism>